<dbReference type="Proteomes" id="UP000815325">
    <property type="component" value="Unassembled WGS sequence"/>
</dbReference>
<feature type="region of interest" description="Disordered" evidence="1">
    <location>
        <begin position="422"/>
        <end position="499"/>
    </location>
</feature>
<feature type="region of interest" description="Disordered" evidence="1">
    <location>
        <begin position="149"/>
        <end position="171"/>
    </location>
</feature>
<name>A0ABQ7GDW0_DUNSA</name>
<sequence>MHDHFLRSRCASDAEWKASGVLPFAFNHNQECYVLLGSEITRTGPKGKMEAIMWSDFGGKREAADADSIETASREFAEETLGVFGGVSVDPAAVKRSADEMAARLRSGDRSLRSVHQLRKGAYHMYACMVTYIDPVFFELALQQNDGPQLPDLPSVSPGIPRAEEPQQHAMESPEIGHYLEQQGVLTSTPSEQQQQQQQQQRQGSTRVRKSLRKVDGAEKRSFVWVALEELLKCVQAPRGTYFFNSSRRIAPGQHRIWGSRSGLQLHPCFANSLRIAKATGLLEVVQACRSRPLPLPPPISSVTVPEHLRSQPERSRSAPAPGTPSHEGLVLLGDDGQRALSHPGVMDLEGATGADSPQDHAVCVALQNAEEGLSGVKGMHKRPRGSCSASGGSLPDVRHTRQCVDVVGAAALAAKQWALHHQHNAHRGPEGGWQQECKDQQLATEASRGLGEDHQTAQSLRGGMSSDDGGGNRSDGDRVEVAKGRGGGGEAEREHDEKGGLQPCHMLYWLVRGGAEAMGLQLPPAAHKWIQDSRE</sequence>
<protein>
    <recommendedName>
        <fullName evidence="4">Nudix hydrolase domain-containing protein</fullName>
    </recommendedName>
</protein>
<feature type="compositionally biased region" description="Basic and acidic residues" evidence="1">
    <location>
        <begin position="475"/>
        <end position="484"/>
    </location>
</feature>
<feature type="region of interest" description="Disordered" evidence="1">
    <location>
        <begin position="298"/>
        <end position="330"/>
    </location>
</feature>
<gene>
    <name evidence="2" type="ORF">DUNSADRAFT_11205</name>
</gene>
<evidence type="ECO:0008006" key="4">
    <source>
        <dbReference type="Google" id="ProtNLM"/>
    </source>
</evidence>
<feature type="compositionally biased region" description="Basic and acidic residues" evidence="1">
    <location>
        <begin position="307"/>
        <end position="317"/>
    </location>
</feature>
<organism evidence="2 3">
    <name type="scientific">Dunaliella salina</name>
    <name type="common">Green alga</name>
    <name type="synonym">Protococcus salinus</name>
    <dbReference type="NCBI Taxonomy" id="3046"/>
    <lineage>
        <taxon>Eukaryota</taxon>
        <taxon>Viridiplantae</taxon>
        <taxon>Chlorophyta</taxon>
        <taxon>core chlorophytes</taxon>
        <taxon>Chlorophyceae</taxon>
        <taxon>CS clade</taxon>
        <taxon>Chlamydomonadales</taxon>
        <taxon>Dunaliellaceae</taxon>
        <taxon>Dunaliella</taxon>
    </lineage>
</organism>
<proteinExistence type="predicted"/>
<accession>A0ABQ7GDW0</accession>
<evidence type="ECO:0000256" key="1">
    <source>
        <dbReference type="SAM" id="MobiDB-lite"/>
    </source>
</evidence>
<feature type="region of interest" description="Disordered" evidence="1">
    <location>
        <begin position="376"/>
        <end position="396"/>
    </location>
</feature>
<evidence type="ECO:0000313" key="3">
    <source>
        <dbReference type="Proteomes" id="UP000815325"/>
    </source>
</evidence>
<reference evidence="2" key="1">
    <citation type="submission" date="2017-08" db="EMBL/GenBank/DDBJ databases">
        <authorList>
            <person name="Polle J.E."/>
            <person name="Barry K."/>
            <person name="Cushman J."/>
            <person name="Schmutz J."/>
            <person name="Tran D."/>
            <person name="Hathwaick L.T."/>
            <person name="Yim W.C."/>
            <person name="Jenkins J."/>
            <person name="Mckie-Krisberg Z.M."/>
            <person name="Prochnik S."/>
            <person name="Lindquist E."/>
            <person name="Dockter R.B."/>
            <person name="Adam C."/>
            <person name="Molina H."/>
            <person name="Bunkerborg J."/>
            <person name="Jin E."/>
            <person name="Buchheim M."/>
            <person name="Magnuson J."/>
        </authorList>
    </citation>
    <scope>NUCLEOTIDE SEQUENCE</scope>
    <source>
        <strain evidence="2">CCAP 19/18</strain>
    </source>
</reference>
<feature type="compositionally biased region" description="Low complexity" evidence="1">
    <location>
        <begin position="193"/>
        <end position="203"/>
    </location>
</feature>
<dbReference type="EMBL" id="MU069848">
    <property type="protein sequence ID" value="KAF5832796.1"/>
    <property type="molecule type" value="Genomic_DNA"/>
</dbReference>
<feature type="region of interest" description="Disordered" evidence="1">
    <location>
        <begin position="186"/>
        <end position="213"/>
    </location>
</feature>
<keyword evidence="3" id="KW-1185">Reference proteome</keyword>
<evidence type="ECO:0000313" key="2">
    <source>
        <dbReference type="EMBL" id="KAF5832796.1"/>
    </source>
</evidence>
<comment type="caution">
    <text evidence="2">The sequence shown here is derived from an EMBL/GenBank/DDBJ whole genome shotgun (WGS) entry which is preliminary data.</text>
</comment>